<dbReference type="InParanoid" id="F1A0B9"/>
<sequence>MATKKRTRDSYESEANPVNTVQPSRIIKNIKQDTETISERTINILMNSQKNNNNNNNNKVNSSTVKDVEFTNLHPNIPSDYFSCSDCTQGSCRSCCNNRQLRECPSCYHKMCGHCAHYCEGCNDIVCSNCCVTNNSNSIPNSQKCDCCCEHSFDQTYDIDFCIDCNYNSHK</sequence>
<evidence type="ECO:0000313" key="1">
    <source>
        <dbReference type="EMBL" id="EGC30362.1"/>
    </source>
</evidence>
<dbReference type="AlphaFoldDB" id="F1A0B9"/>
<reference evidence="2" key="1">
    <citation type="journal article" date="2011" name="Genome Biol.">
        <title>Comparative genomics of the social amoebae Dictyostelium discoideum and Dictyostelium purpureum.</title>
        <authorList>
            <consortium name="US DOE Joint Genome Institute (JGI-PGF)"/>
            <person name="Sucgang R."/>
            <person name="Kuo A."/>
            <person name="Tian X."/>
            <person name="Salerno W."/>
            <person name="Parikh A."/>
            <person name="Feasley C.L."/>
            <person name="Dalin E."/>
            <person name="Tu H."/>
            <person name="Huang E."/>
            <person name="Barry K."/>
            <person name="Lindquist E."/>
            <person name="Shapiro H."/>
            <person name="Bruce D."/>
            <person name="Schmutz J."/>
            <person name="Salamov A."/>
            <person name="Fey P."/>
            <person name="Gaudet P."/>
            <person name="Anjard C."/>
            <person name="Babu M.M."/>
            <person name="Basu S."/>
            <person name="Bushmanova Y."/>
            <person name="van der Wel H."/>
            <person name="Katoh-Kurasawa M."/>
            <person name="Dinh C."/>
            <person name="Coutinho P.M."/>
            <person name="Saito T."/>
            <person name="Elias M."/>
            <person name="Schaap P."/>
            <person name="Kay R.R."/>
            <person name="Henrissat B."/>
            <person name="Eichinger L."/>
            <person name="Rivero F."/>
            <person name="Putnam N.H."/>
            <person name="West C.M."/>
            <person name="Loomis W.F."/>
            <person name="Chisholm R.L."/>
            <person name="Shaulsky G."/>
            <person name="Strassmann J.E."/>
            <person name="Queller D.C."/>
            <person name="Kuspa A."/>
            <person name="Grigoriev I.V."/>
        </authorList>
    </citation>
    <scope>NUCLEOTIDE SEQUENCE [LARGE SCALE GENOMIC DNA]</scope>
    <source>
        <strain evidence="2">QSDP1</strain>
    </source>
</reference>
<dbReference type="OrthoDB" id="20078at2759"/>
<dbReference type="EMBL" id="GL871335">
    <property type="protein sequence ID" value="EGC30362.1"/>
    <property type="molecule type" value="Genomic_DNA"/>
</dbReference>
<evidence type="ECO:0000313" key="2">
    <source>
        <dbReference type="Proteomes" id="UP000001064"/>
    </source>
</evidence>
<evidence type="ECO:0008006" key="3">
    <source>
        <dbReference type="Google" id="ProtNLM"/>
    </source>
</evidence>
<organism evidence="1 2">
    <name type="scientific">Dictyostelium purpureum</name>
    <name type="common">Slime mold</name>
    <dbReference type="NCBI Taxonomy" id="5786"/>
    <lineage>
        <taxon>Eukaryota</taxon>
        <taxon>Amoebozoa</taxon>
        <taxon>Evosea</taxon>
        <taxon>Eumycetozoa</taxon>
        <taxon>Dictyostelia</taxon>
        <taxon>Dictyosteliales</taxon>
        <taxon>Dictyosteliaceae</taxon>
        <taxon>Dictyostelium</taxon>
    </lineage>
</organism>
<dbReference type="OMA" id="TINILMN"/>
<proteinExistence type="predicted"/>
<gene>
    <name evidence="1" type="ORF">DICPUDRAFT_90092</name>
</gene>
<dbReference type="eggNOG" id="ENOG502RHXD">
    <property type="taxonomic scope" value="Eukaryota"/>
</dbReference>
<dbReference type="Proteomes" id="UP000001064">
    <property type="component" value="Unassembled WGS sequence"/>
</dbReference>
<dbReference type="RefSeq" id="XP_003293104.1">
    <property type="nucleotide sequence ID" value="XM_003293056.1"/>
</dbReference>
<dbReference type="KEGG" id="dpp:DICPUDRAFT_90092"/>
<keyword evidence="2" id="KW-1185">Reference proteome</keyword>
<accession>F1A0B9</accession>
<name>F1A0B9_DICPU</name>
<dbReference type="VEuPathDB" id="AmoebaDB:DICPUDRAFT_90092"/>
<protein>
    <recommendedName>
        <fullName evidence="3">TNFR-Cys domain-containing protein</fullName>
    </recommendedName>
</protein>
<dbReference type="GeneID" id="10510661"/>